<dbReference type="GO" id="GO:0019346">
    <property type="term" value="P:transsulfuration"/>
    <property type="evidence" value="ECO:0007669"/>
    <property type="project" value="InterPro"/>
</dbReference>
<feature type="region of interest" description="Disordered" evidence="4">
    <location>
        <begin position="42"/>
        <end position="63"/>
    </location>
</feature>
<dbReference type="Pfam" id="PF01053">
    <property type="entry name" value="Cys_Met_Meta_PP"/>
    <property type="match status" value="1"/>
</dbReference>
<feature type="compositionally biased region" description="Pro residues" evidence="4">
    <location>
        <begin position="46"/>
        <end position="58"/>
    </location>
</feature>
<dbReference type="KEGG" id="ccp:CHC_T00008547001"/>
<dbReference type="GO" id="GO:0030170">
    <property type="term" value="F:pyridoxal phosphate binding"/>
    <property type="evidence" value="ECO:0007669"/>
    <property type="project" value="InterPro"/>
</dbReference>
<dbReference type="GO" id="GO:0009086">
    <property type="term" value="P:methionine biosynthetic process"/>
    <property type="evidence" value="ECO:0007669"/>
    <property type="project" value="InterPro"/>
</dbReference>
<dbReference type="GO" id="GO:0003962">
    <property type="term" value="F:cystathionine gamma-synthase activity"/>
    <property type="evidence" value="ECO:0007669"/>
    <property type="project" value="InterPro"/>
</dbReference>
<dbReference type="EMBL" id="HG001902">
    <property type="protein sequence ID" value="CDF77567.1"/>
    <property type="molecule type" value="Genomic_DNA"/>
</dbReference>
<comment type="similarity">
    <text evidence="3">Belongs to the trans-sulfuration enzymes family.</text>
</comment>
<evidence type="ECO:0000313" key="6">
    <source>
        <dbReference type="Proteomes" id="UP000012073"/>
    </source>
</evidence>
<dbReference type="Gramene" id="CDF77567">
    <property type="protein sequence ID" value="CDF77567"/>
    <property type="gene ID" value="CHC_T00008547001"/>
</dbReference>
<dbReference type="InterPro" id="IPR015421">
    <property type="entry name" value="PyrdxlP-dep_Trfase_major"/>
</dbReference>
<dbReference type="GO" id="GO:0009507">
    <property type="term" value="C:chloroplast"/>
    <property type="evidence" value="ECO:0007669"/>
    <property type="project" value="TreeGrafter"/>
</dbReference>
<dbReference type="InterPro" id="IPR015424">
    <property type="entry name" value="PyrdxlP-dep_Trfase"/>
</dbReference>
<dbReference type="InterPro" id="IPR044639">
    <property type="entry name" value="CGS1/2"/>
</dbReference>
<dbReference type="Gene3D" id="3.40.640.10">
    <property type="entry name" value="Type I PLP-dependent aspartate aminotransferase-like (Major domain)"/>
    <property type="match status" value="1"/>
</dbReference>
<keyword evidence="6" id="KW-1185">Reference proteome</keyword>
<dbReference type="FunFam" id="3.40.640.10:FF:000046">
    <property type="entry name" value="Cystathionine gamma-lyase"/>
    <property type="match status" value="1"/>
</dbReference>
<dbReference type="InterPro" id="IPR000277">
    <property type="entry name" value="Cys/Met-Metab_PyrdxlP-dep_enz"/>
</dbReference>
<proteinExistence type="inferred from homology"/>
<dbReference type="STRING" id="2769.S0F391"/>
<dbReference type="OrthoDB" id="3512640at2759"/>
<dbReference type="PANTHER" id="PTHR43379:SF1">
    <property type="entry name" value="CYSTATHIONINE GAMMA-SYNTHASE 1, CHLOROPLASTIC-RELATED"/>
    <property type="match status" value="1"/>
</dbReference>
<comment type="cofactor">
    <cofactor evidence="1 3">
        <name>pyridoxal 5'-phosphate</name>
        <dbReference type="ChEBI" id="CHEBI:597326"/>
    </cofactor>
</comment>
<dbReference type="Gene3D" id="3.90.1150.10">
    <property type="entry name" value="Aspartate Aminotransferase, domain 1"/>
    <property type="match status" value="1"/>
</dbReference>
<sequence length="508" mass="55648">MVLAFSHPVWTPARSDRGWTRGMPPPHCSPIRTASHVRATLSEQAPPTPPVSAPPAPPSTEDETVNAYVARPPQTSPTSIDKLVAELGHDPRSGTSPLNSLLANPSDQTVSVHAGERVRTPLNLKAMLDAIHTPIVQSATFTFRSTEDCIEYNRGTYQSYEYARYGNPTTRAVEEKVMALDHAEDCVLSASGMCAVTTMLMALIPENGHIVVTTDCYRRTRQFITTVLPKMGIDCTVLDPADMDGLRRVLETRGADMYFSESPTNPLIRVVDVAEISRICRPHGTVSVIDTTFATPVNFRPIDFGADLVLHSATKYLSGHQDVMCGALAGRADLIKKVKGMLGVMGGVVDPHVSFLISRGMKTLGVRMEAHNRNAAAVAEFLSRHPKVAKVHYPTLESHVDYEVGSRLFQKGFGGVLSFELRGNGDEWSRETFEATGRFVDGLKIPYIGPSLGGCESLVEQVCIMGYFDQPLKERKRLGINNGLVRYSCGIEDTHDLVDDIEQALRFV</sequence>
<dbReference type="PANTHER" id="PTHR43379">
    <property type="entry name" value="CYSTATHIONINE GAMMA-SYNTHASE"/>
    <property type="match status" value="1"/>
</dbReference>
<accession>S0F391</accession>
<evidence type="ECO:0000256" key="1">
    <source>
        <dbReference type="ARBA" id="ARBA00001933"/>
    </source>
</evidence>
<gene>
    <name evidence="5" type="ORF">CHC_T00008547001</name>
</gene>
<keyword evidence="2 3" id="KW-0663">Pyridoxal phosphate</keyword>
<evidence type="ECO:0000313" key="5">
    <source>
        <dbReference type="EMBL" id="CDF77567.1"/>
    </source>
</evidence>
<dbReference type="GeneID" id="17325803"/>
<feature type="compositionally biased region" description="Polar residues" evidence="4">
    <location>
        <begin position="93"/>
        <end position="109"/>
    </location>
</feature>
<dbReference type="RefSeq" id="XP_005718068.1">
    <property type="nucleotide sequence ID" value="XM_005718011.1"/>
</dbReference>
<organism evidence="5 6">
    <name type="scientific">Chondrus crispus</name>
    <name type="common">Carrageen Irish moss</name>
    <name type="synonym">Polymorpha crispa</name>
    <dbReference type="NCBI Taxonomy" id="2769"/>
    <lineage>
        <taxon>Eukaryota</taxon>
        <taxon>Rhodophyta</taxon>
        <taxon>Florideophyceae</taxon>
        <taxon>Rhodymeniophycidae</taxon>
        <taxon>Gigartinales</taxon>
        <taxon>Gigartinaceae</taxon>
        <taxon>Chondrus</taxon>
    </lineage>
</organism>
<evidence type="ECO:0000256" key="2">
    <source>
        <dbReference type="ARBA" id="ARBA00022898"/>
    </source>
</evidence>
<evidence type="ECO:0000256" key="3">
    <source>
        <dbReference type="RuleBase" id="RU362118"/>
    </source>
</evidence>
<dbReference type="Proteomes" id="UP000012073">
    <property type="component" value="Unassembled WGS sequence"/>
</dbReference>
<dbReference type="SUPFAM" id="SSF53383">
    <property type="entry name" value="PLP-dependent transferases"/>
    <property type="match status" value="1"/>
</dbReference>
<dbReference type="PhylomeDB" id="S0F391"/>
<dbReference type="InterPro" id="IPR015422">
    <property type="entry name" value="PyrdxlP-dep_Trfase_small"/>
</dbReference>
<dbReference type="CDD" id="cd00614">
    <property type="entry name" value="CGS_like"/>
    <property type="match status" value="1"/>
</dbReference>
<evidence type="ECO:0000256" key="4">
    <source>
        <dbReference type="SAM" id="MobiDB-lite"/>
    </source>
</evidence>
<dbReference type="OMA" id="EVTWTDP"/>
<protein>
    <submittedName>
        <fullName evidence="5">Cystathionine gamma-synthase, Rhodoplastic CGS1</fullName>
    </submittedName>
</protein>
<feature type="region of interest" description="Disordered" evidence="4">
    <location>
        <begin position="87"/>
        <end position="109"/>
    </location>
</feature>
<name>S0F391_CHOCR</name>
<reference evidence="6" key="1">
    <citation type="journal article" date="2013" name="Proc. Natl. Acad. Sci. U.S.A.">
        <title>Genome structure and metabolic features in the red seaweed Chondrus crispus shed light on evolution of the Archaeplastida.</title>
        <authorList>
            <person name="Collen J."/>
            <person name="Porcel B."/>
            <person name="Carre W."/>
            <person name="Ball S.G."/>
            <person name="Chaparro C."/>
            <person name="Tonon T."/>
            <person name="Barbeyron T."/>
            <person name="Michel G."/>
            <person name="Noel B."/>
            <person name="Valentin K."/>
            <person name="Elias M."/>
            <person name="Artiguenave F."/>
            <person name="Arun A."/>
            <person name="Aury J.M."/>
            <person name="Barbosa-Neto J.F."/>
            <person name="Bothwell J.H."/>
            <person name="Bouget F.Y."/>
            <person name="Brillet L."/>
            <person name="Cabello-Hurtado F."/>
            <person name="Capella-Gutierrez S."/>
            <person name="Charrier B."/>
            <person name="Cladiere L."/>
            <person name="Cock J.M."/>
            <person name="Coelho S.M."/>
            <person name="Colleoni C."/>
            <person name="Czjzek M."/>
            <person name="Da Silva C."/>
            <person name="Delage L."/>
            <person name="Denoeud F."/>
            <person name="Deschamps P."/>
            <person name="Dittami S.M."/>
            <person name="Gabaldon T."/>
            <person name="Gachon C.M."/>
            <person name="Groisillier A."/>
            <person name="Herve C."/>
            <person name="Jabbari K."/>
            <person name="Katinka M."/>
            <person name="Kloareg B."/>
            <person name="Kowalczyk N."/>
            <person name="Labadie K."/>
            <person name="Leblanc C."/>
            <person name="Lopez P.J."/>
            <person name="McLachlan D.H."/>
            <person name="Meslet-Cladiere L."/>
            <person name="Moustafa A."/>
            <person name="Nehr Z."/>
            <person name="Nyvall Collen P."/>
            <person name="Panaud O."/>
            <person name="Partensky F."/>
            <person name="Poulain J."/>
            <person name="Rensing S.A."/>
            <person name="Rousvoal S."/>
            <person name="Samson G."/>
            <person name="Symeonidi A."/>
            <person name="Weissenbach J."/>
            <person name="Zambounis A."/>
            <person name="Wincker P."/>
            <person name="Boyen C."/>
        </authorList>
    </citation>
    <scope>NUCLEOTIDE SEQUENCE [LARGE SCALE GENOMIC DNA]</scope>
    <source>
        <strain evidence="6">cv. Stackhouse</strain>
    </source>
</reference>
<dbReference type="AlphaFoldDB" id="S0F391"/>